<dbReference type="Pfam" id="PF01966">
    <property type="entry name" value="HD"/>
    <property type="match status" value="1"/>
</dbReference>
<dbReference type="SUPFAM" id="SSF55781">
    <property type="entry name" value="GAF domain-like"/>
    <property type="match status" value="1"/>
</dbReference>
<dbReference type="PANTHER" id="PTHR43155:SF2">
    <property type="entry name" value="CYCLIC DI-GMP PHOSPHODIESTERASE PA4108"/>
    <property type="match status" value="1"/>
</dbReference>
<evidence type="ECO:0000313" key="3">
    <source>
        <dbReference type="Proteomes" id="UP000007383"/>
    </source>
</evidence>
<sequence length="409" mass="45890">MHSSADKLRSVITLDSELNKIQDVDVLLENILTEARRVVNADAGSIYIRQGDELSVSYAQNDTKSAELPPGEKLIYNIFRIPIDTKTISGYAAHSGEAVNISDVYHIPKNAPYGFDPYYDTKSGYKTTSMLTLPLKTNMGDILGVLQIINGLDAQGNVRPFDRDDELVVTHFASNATVTLQRAQMTRAILLRMTKMAELRDPKETGPHVNRVAGYAVEIYDRWARKTGLPERQISRNRDTLRMAAMLHDVGKVAISDSILKKPGRFTSEERQIMQQHTLFGAQLFTDKQSEFDDMAQIVALNHHENWDGTGYPGHIDPYTGEVLQAHPDGSAVGKKGEEIPLYGRIVAIADVYDALRSQRVYKDAWTEEETLEELHKLSGSKFDPELIKCFFEALPSINTVSRKYEEQG</sequence>
<dbReference type="InterPro" id="IPR029016">
    <property type="entry name" value="GAF-like_dom_sf"/>
</dbReference>
<evidence type="ECO:0000313" key="2">
    <source>
        <dbReference type="EMBL" id="AFG38810.1"/>
    </source>
</evidence>
<name>H9UMR7_SPIAZ</name>
<proteinExistence type="predicted"/>
<keyword evidence="3" id="KW-1185">Reference proteome</keyword>
<dbReference type="Gene3D" id="3.30.450.40">
    <property type="match status" value="1"/>
</dbReference>
<dbReference type="KEGG" id="sfc:Spiaf_2786"/>
<dbReference type="PANTHER" id="PTHR43155">
    <property type="entry name" value="CYCLIC DI-GMP PHOSPHODIESTERASE PA4108-RELATED"/>
    <property type="match status" value="1"/>
</dbReference>
<protein>
    <submittedName>
        <fullName evidence="2">Response regulator containing a CheY-like receiver domain and an HD-GYP domain</fullName>
    </submittedName>
</protein>
<dbReference type="Pfam" id="PF01590">
    <property type="entry name" value="GAF"/>
    <property type="match status" value="1"/>
</dbReference>
<dbReference type="InterPro" id="IPR003607">
    <property type="entry name" value="HD/PDEase_dom"/>
</dbReference>
<accession>H9UMR7</accession>
<dbReference type="PATRIC" id="fig|889378.3.peg.2758"/>
<dbReference type="EMBL" id="CP003282">
    <property type="protein sequence ID" value="AFG38810.1"/>
    <property type="molecule type" value="Genomic_DNA"/>
</dbReference>
<dbReference type="PROSITE" id="PS51832">
    <property type="entry name" value="HD_GYP"/>
    <property type="match status" value="1"/>
</dbReference>
<feature type="domain" description="HD-GYP" evidence="1">
    <location>
        <begin position="182"/>
        <end position="407"/>
    </location>
</feature>
<dbReference type="HOGENOM" id="CLU_000445_92_13_12"/>
<dbReference type="InterPro" id="IPR006674">
    <property type="entry name" value="HD_domain"/>
</dbReference>
<dbReference type="Gene3D" id="1.10.3210.10">
    <property type="entry name" value="Hypothetical protein af1432"/>
    <property type="match status" value="1"/>
</dbReference>
<organism evidence="2 3">
    <name type="scientific">Spirochaeta africana (strain ATCC 700263 / DSM 8902 / Z-7692)</name>
    <dbReference type="NCBI Taxonomy" id="889378"/>
    <lineage>
        <taxon>Bacteria</taxon>
        <taxon>Pseudomonadati</taxon>
        <taxon>Spirochaetota</taxon>
        <taxon>Spirochaetia</taxon>
        <taxon>Spirochaetales</taxon>
        <taxon>Spirochaetaceae</taxon>
        <taxon>Spirochaeta</taxon>
    </lineage>
</organism>
<dbReference type="SMART" id="SM00471">
    <property type="entry name" value="HDc"/>
    <property type="match status" value="1"/>
</dbReference>
<dbReference type="SMART" id="SM00065">
    <property type="entry name" value="GAF"/>
    <property type="match status" value="1"/>
</dbReference>
<dbReference type="SUPFAM" id="SSF109604">
    <property type="entry name" value="HD-domain/PDEase-like"/>
    <property type="match status" value="1"/>
</dbReference>
<dbReference type="eggNOG" id="COG3437">
    <property type="taxonomic scope" value="Bacteria"/>
</dbReference>
<dbReference type="STRING" id="889378.Spiaf_2786"/>
<dbReference type="CDD" id="cd00077">
    <property type="entry name" value="HDc"/>
    <property type="match status" value="1"/>
</dbReference>
<dbReference type="AlphaFoldDB" id="H9UMR7"/>
<dbReference type="eggNOG" id="COG2203">
    <property type="taxonomic scope" value="Bacteria"/>
</dbReference>
<dbReference type="OrthoDB" id="9781505at2"/>
<dbReference type="InterPro" id="IPR003018">
    <property type="entry name" value="GAF"/>
</dbReference>
<evidence type="ECO:0000259" key="1">
    <source>
        <dbReference type="PROSITE" id="PS51832"/>
    </source>
</evidence>
<dbReference type="RefSeq" id="WP_014456792.1">
    <property type="nucleotide sequence ID" value="NC_017098.1"/>
</dbReference>
<dbReference type="InterPro" id="IPR037522">
    <property type="entry name" value="HD_GYP_dom"/>
</dbReference>
<reference evidence="3" key="1">
    <citation type="journal article" date="2013" name="Stand. Genomic Sci.">
        <title>Complete genome sequence of the halophilic bacterium Spirochaeta africana type strain (Z-7692(T)) from the alkaline Lake Magadi in the East African Rift.</title>
        <authorList>
            <person name="Liolos K."/>
            <person name="Abt B."/>
            <person name="Scheuner C."/>
            <person name="Teshima H."/>
            <person name="Held B."/>
            <person name="Lapidus A."/>
            <person name="Nolan M."/>
            <person name="Lucas S."/>
            <person name="Deshpande S."/>
            <person name="Cheng J.F."/>
            <person name="Tapia R."/>
            <person name="Goodwin L.A."/>
            <person name="Pitluck S."/>
            <person name="Pagani I."/>
            <person name="Ivanova N."/>
            <person name="Mavromatis K."/>
            <person name="Mikhailova N."/>
            <person name="Huntemann M."/>
            <person name="Pati A."/>
            <person name="Chen A."/>
            <person name="Palaniappan K."/>
            <person name="Land M."/>
            <person name="Rohde M."/>
            <person name="Tindall B.J."/>
            <person name="Detter J.C."/>
            <person name="Goker M."/>
            <person name="Bristow J."/>
            <person name="Eisen J.A."/>
            <person name="Markowitz V."/>
            <person name="Hugenholtz P."/>
            <person name="Woyke T."/>
            <person name="Klenk H.P."/>
            <person name="Kyrpides N.C."/>
        </authorList>
    </citation>
    <scope>NUCLEOTIDE SEQUENCE</scope>
    <source>
        <strain evidence="3">ATCC 700263 / DSM 8902 / Z-7692</strain>
    </source>
</reference>
<gene>
    <name evidence="2" type="ordered locus">Spiaf_2786</name>
</gene>
<dbReference type="Proteomes" id="UP000007383">
    <property type="component" value="Chromosome"/>
</dbReference>